<dbReference type="Gene3D" id="3.30.9.10">
    <property type="entry name" value="D-Amino Acid Oxidase, subunit A, domain 2"/>
    <property type="match status" value="1"/>
</dbReference>
<evidence type="ECO:0000313" key="5">
    <source>
        <dbReference type="EMBL" id="KAL3818672.1"/>
    </source>
</evidence>
<dbReference type="GO" id="GO:0016709">
    <property type="term" value="F:oxidoreductase activity, acting on paired donors, with incorporation or reduction of molecular oxygen, NAD(P)H as one donor, and incorporation of one atom of oxygen"/>
    <property type="evidence" value="ECO:0007669"/>
    <property type="project" value="UniProtKB-ARBA"/>
</dbReference>
<dbReference type="PANTHER" id="PTHR43004:SF6">
    <property type="entry name" value="FAD_NAD(P)-BINDING OXIDOREDUCTASE FAMILY PROTEIN"/>
    <property type="match status" value="1"/>
</dbReference>
<dbReference type="Gene3D" id="3.50.50.60">
    <property type="entry name" value="FAD/NAD(P)-binding domain"/>
    <property type="match status" value="1"/>
</dbReference>
<dbReference type="Proteomes" id="UP001634393">
    <property type="component" value="Unassembled WGS sequence"/>
</dbReference>
<dbReference type="InterPro" id="IPR002938">
    <property type="entry name" value="FAD-bd"/>
</dbReference>
<dbReference type="SUPFAM" id="SSF51905">
    <property type="entry name" value="FAD/NAD(P)-binding domain"/>
    <property type="match status" value="1"/>
</dbReference>
<proteinExistence type="predicted"/>
<organism evidence="5 6">
    <name type="scientific">Penstemon smallii</name>
    <dbReference type="NCBI Taxonomy" id="265156"/>
    <lineage>
        <taxon>Eukaryota</taxon>
        <taxon>Viridiplantae</taxon>
        <taxon>Streptophyta</taxon>
        <taxon>Embryophyta</taxon>
        <taxon>Tracheophyta</taxon>
        <taxon>Spermatophyta</taxon>
        <taxon>Magnoliopsida</taxon>
        <taxon>eudicotyledons</taxon>
        <taxon>Gunneridae</taxon>
        <taxon>Pentapetalae</taxon>
        <taxon>asterids</taxon>
        <taxon>lamiids</taxon>
        <taxon>Lamiales</taxon>
        <taxon>Plantaginaceae</taxon>
        <taxon>Cheloneae</taxon>
        <taxon>Penstemon</taxon>
    </lineage>
</organism>
<evidence type="ECO:0000256" key="2">
    <source>
        <dbReference type="ARBA" id="ARBA00022827"/>
    </source>
</evidence>
<keyword evidence="6" id="KW-1185">Reference proteome</keyword>
<keyword evidence="1" id="KW-0285">Flavoprotein</keyword>
<keyword evidence="2" id="KW-0274">FAD</keyword>
<reference evidence="5 6" key="1">
    <citation type="submission" date="2024-12" db="EMBL/GenBank/DDBJ databases">
        <title>The unique morphological basis and parallel evolutionary history of personate flowers in Penstemon.</title>
        <authorList>
            <person name="Depatie T.H."/>
            <person name="Wessinger C.A."/>
        </authorList>
    </citation>
    <scope>NUCLEOTIDE SEQUENCE [LARGE SCALE GENOMIC DNA]</scope>
    <source>
        <strain evidence="5">WTNN_2</strain>
        <tissue evidence="5">Leaf</tissue>
    </source>
</reference>
<evidence type="ECO:0000313" key="6">
    <source>
        <dbReference type="Proteomes" id="UP001634393"/>
    </source>
</evidence>
<dbReference type="InterPro" id="IPR036188">
    <property type="entry name" value="FAD/NAD-bd_sf"/>
</dbReference>
<evidence type="ECO:0000259" key="4">
    <source>
        <dbReference type="Pfam" id="PF01494"/>
    </source>
</evidence>
<feature type="domain" description="FAD-binding" evidence="4">
    <location>
        <begin position="41"/>
        <end position="413"/>
    </location>
</feature>
<dbReference type="Pfam" id="PF01494">
    <property type="entry name" value="FAD_binding_3"/>
    <property type="match status" value="1"/>
</dbReference>
<dbReference type="Gene3D" id="3.40.30.120">
    <property type="match status" value="1"/>
</dbReference>
<dbReference type="AlphaFoldDB" id="A0ABD3S2J8"/>
<name>A0ABD3S2J8_9LAMI</name>
<dbReference type="PANTHER" id="PTHR43004">
    <property type="entry name" value="TRK SYSTEM POTASSIUM UPTAKE PROTEIN"/>
    <property type="match status" value="1"/>
</dbReference>
<feature type="region of interest" description="Disordered" evidence="3">
    <location>
        <begin position="528"/>
        <end position="550"/>
    </location>
</feature>
<sequence>MGFLRLTRRFHEIFQTRTTNSVFIQRRVYSHGTNGGDSILPVLIVGAGPVGLVLSLLLTKLGVKCAILEKSWGFSRHPQAHFINNRSMEVFRKLNGLADEILRHQPPVDLWRKFVYCTSLTGSVLGSVDHMQPKDFDRIVSPISVAHFSQYKLVSLLIKQLEDSGFHIRSDGLTSTDDIKLAEREILLGHECKSIKATENGVNVTVSLVKEGKRIERDLKCNFLVGTDGAGSTVRKLMGIGMSGEKDLQKLISVHFTSKNLGQYLINERPGMLFFIFNTGAIGVLVAHDLKQGEFVLQVPFYPPQQKFEDFSSMMCEKLIFKLVGRELADISVLDVKPWVMHAEVAESFLAGNNRIILAGDAAHRFPPAGGFGMNTGIQDAHNLAWKLTSVIRGITSSSILSTYETERKQIATFNTALSVENFKAAMAVPAALGLDPKIANSVHQTINETLGSILPSDLQRALLDGIFSIGRMQLSDSLLNESNPLGSSRLSKLRQIFEEGKSLQLQFPAEDLGFRYSKGALISNGDNLAGATETPTGRRRDYIPSSDPGSRLPHMKIQLLSEFSSKDSFSTLDLVSMDDMEFVLIIAPTKESYNLAQAAFKVAEEVKVPLKVCVIWQEIKATNGIGGSGSPLLPWKNYVDVIEVKNSQTSPSWWDLCRMTDRGAILVRPDEHIAWRAKSGLQNDPYLELKKVFSVVLGLESSK</sequence>
<comment type="caution">
    <text evidence="5">The sequence shown here is derived from an EMBL/GenBank/DDBJ whole genome shotgun (WGS) entry which is preliminary data.</text>
</comment>
<evidence type="ECO:0000256" key="3">
    <source>
        <dbReference type="SAM" id="MobiDB-lite"/>
    </source>
</evidence>
<protein>
    <recommendedName>
        <fullName evidence="4">FAD-binding domain-containing protein</fullName>
    </recommendedName>
</protein>
<dbReference type="InterPro" id="IPR050641">
    <property type="entry name" value="RIFMO-like"/>
</dbReference>
<dbReference type="EMBL" id="JBJXBP010000007">
    <property type="protein sequence ID" value="KAL3818672.1"/>
    <property type="molecule type" value="Genomic_DNA"/>
</dbReference>
<gene>
    <name evidence="5" type="ORF">ACJIZ3_004577</name>
</gene>
<dbReference type="PRINTS" id="PR00420">
    <property type="entry name" value="RNGMNOXGNASE"/>
</dbReference>
<accession>A0ABD3S2J8</accession>
<evidence type="ECO:0000256" key="1">
    <source>
        <dbReference type="ARBA" id="ARBA00022630"/>
    </source>
</evidence>